<dbReference type="EMBL" id="CP015163">
    <property type="protein sequence ID" value="AXB42039.1"/>
    <property type="molecule type" value="Genomic_DNA"/>
</dbReference>
<organism evidence="4 5">
    <name type="scientific">Amycolatopsis albispora</name>
    <dbReference type="NCBI Taxonomy" id="1804986"/>
    <lineage>
        <taxon>Bacteria</taxon>
        <taxon>Bacillati</taxon>
        <taxon>Actinomycetota</taxon>
        <taxon>Actinomycetes</taxon>
        <taxon>Pseudonocardiales</taxon>
        <taxon>Pseudonocardiaceae</taxon>
        <taxon>Amycolatopsis</taxon>
    </lineage>
</organism>
<feature type="domain" description="Response regulatory" evidence="3">
    <location>
        <begin position="12"/>
        <end position="126"/>
    </location>
</feature>
<gene>
    <name evidence="4" type="ORF">A4R43_05450</name>
</gene>
<dbReference type="Gene3D" id="3.40.50.2300">
    <property type="match status" value="1"/>
</dbReference>
<dbReference type="Pfam" id="PF00072">
    <property type="entry name" value="Response_reg"/>
    <property type="match status" value="1"/>
</dbReference>
<dbReference type="InterPro" id="IPR058245">
    <property type="entry name" value="NreC/VraR/RcsB-like_REC"/>
</dbReference>
<dbReference type="OrthoDB" id="4225296at2"/>
<keyword evidence="2" id="KW-0597">Phosphoprotein</keyword>
<accession>A0A344L1W5</accession>
<reference evidence="4 5" key="1">
    <citation type="submission" date="2016-04" db="EMBL/GenBank/DDBJ databases">
        <title>Complete genome sequence and analysis of deep-sea sediment isolate, Amycolatopsis sp. WP1.</title>
        <authorList>
            <person name="Wang H."/>
            <person name="Chen S."/>
            <person name="Wu Q."/>
        </authorList>
    </citation>
    <scope>NUCLEOTIDE SEQUENCE [LARGE SCALE GENOMIC DNA]</scope>
    <source>
        <strain evidence="4 5">WP1</strain>
    </source>
</reference>
<proteinExistence type="predicted"/>
<keyword evidence="5" id="KW-1185">Reference proteome</keyword>
<evidence type="ECO:0000313" key="4">
    <source>
        <dbReference type="EMBL" id="AXB42039.1"/>
    </source>
</evidence>
<dbReference type="PROSITE" id="PS50110">
    <property type="entry name" value="RESPONSE_REGULATORY"/>
    <property type="match status" value="1"/>
</dbReference>
<dbReference type="Proteomes" id="UP000250434">
    <property type="component" value="Chromosome"/>
</dbReference>
<dbReference type="SUPFAM" id="SSF52172">
    <property type="entry name" value="CheY-like"/>
    <property type="match status" value="1"/>
</dbReference>
<dbReference type="InterPro" id="IPR011006">
    <property type="entry name" value="CheY-like_superfamily"/>
</dbReference>
<dbReference type="SMART" id="SM00448">
    <property type="entry name" value="REC"/>
    <property type="match status" value="1"/>
</dbReference>
<dbReference type="InterPro" id="IPR039420">
    <property type="entry name" value="WalR-like"/>
</dbReference>
<sequence>MVAEVPGVAGVSVVIADDELLIREALRAVFEAEGDFTVVGAAATVDEAVALIEHHRPEVAVVDVRMPAGGGAEVARRVAGLGTRLVAFSAYDDAGHRRRMREAGVGEYVLKGMPNAEIVAAVRRAVAAGRLS</sequence>
<dbReference type="GO" id="GO:0000160">
    <property type="term" value="P:phosphorelay signal transduction system"/>
    <property type="evidence" value="ECO:0007669"/>
    <property type="project" value="InterPro"/>
</dbReference>
<evidence type="ECO:0000256" key="2">
    <source>
        <dbReference type="PROSITE-ProRule" id="PRU00169"/>
    </source>
</evidence>
<protein>
    <recommendedName>
        <fullName evidence="3">Response regulatory domain-containing protein</fullName>
    </recommendedName>
</protein>
<evidence type="ECO:0000259" key="3">
    <source>
        <dbReference type="PROSITE" id="PS50110"/>
    </source>
</evidence>
<dbReference type="GO" id="GO:0003677">
    <property type="term" value="F:DNA binding"/>
    <property type="evidence" value="ECO:0007669"/>
    <property type="project" value="UniProtKB-KW"/>
</dbReference>
<dbReference type="InterPro" id="IPR001789">
    <property type="entry name" value="Sig_transdc_resp-reg_receiver"/>
</dbReference>
<dbReference type="CDD" id="cd17535">
    <property type="entry name" value="REC_NarL-like"/>
    <property type="match status" value="1"/>
</dbReference>
<keyword evidence="1" id="KW-0238">DNA-binding</keyword>
<feature type="modified residue" description="4-aspartylphosphate" evidence="2">
    <location>
        <position position="63"/>
    </location>
</feature>
<evidence type="ECO:0000313" key="5">
    <source>
        <dbReference type="Proteomes" id="UP000250434"/>
    </source>
</evidence>
<dbReference type="KEGG" id="aab:A4R43_05450"/>
<dbReference type="AlphaFoldDB" id="A0A344L1W5"/>
<dbReference type="PANTHER" id="PTHR43214">
    <property type="entry name" value="TWO-COMPONENT RESPONSE REGULATOR"/>
    <property type="match status" value="1"/>
</dbReference>
<dbReference type="PANTHER" id="PTHR43214:SF42">
    <property type="entry name" value="TRANSCRIPTIONAL REGULATORY PROTEIN DESR"/>
    <property type="match status" value="1"/>
</dbReference>
<evidence type="ECO:0000256" key="1">
    <source>
        <dbReference type="ARBA" id="ARBA00023125"/>
    </source>
</evidence>
<name>A0A344L1W5_9PSEU</name>